<proteinExistence type="predicted"/>
<dbReference type="AlphaFoldDB" id="A0A0R2CNJ0"/>
<dbReference type="EMBL" id="AYZE01000010">
    <property type="protein sequence ID" value="KRM91492.1"/>
    <property type="molecule type" value="Genomic_DNA"/>
</dbReference>
<dbReference type="RefSeq" id="WP_057828728.1">
    <property type="nucleotide sequence ID" value="NZ_AYZE01000010.1"/>
</dbReference>
<comment type="caution">
    <text evidence="1">The sequence shown here is derived from an EMBL/GenBank/DDBJ whole genome shotgun (WGS) entry which is preliminary data.</text>
</comment>
<keyword evidence="2" id="KW-1185">Reference proteome</keyword>
<protein>
    <recommendedName>
        <fullName evidence="3">Phage head-tail adaptor</fullName>
    </recommendedName>
</protein>
<evidence type="ECO:0000313" key="1">
    <source>
        <dbReference type="EMBL" id="KRM91492.1"/>
    </source>
</evidence>
<accession>A0A0R2CNJ0</accession>
<evidence type="ECO:0008006" key="3">
    <source>
        <dbReference type="Google" id="ProtNLM"/>
    </source>
</evidence>
<sequence length="118" mass="13122">MKTYQPYQLTKNCELGTIKSTTNKFTGVSLPGGFVKTKTAHYVPLKRTKAQKYSLLGTTLEHTIEIVIQHQDLTDIDVAHINGADYDIIDNSPDDSSEYITYDILTLKKIEKVGGKSG</sequence>
<gene>
    <name evidence="1" type="ORF">FC80_GL000459</name>
</gene>
<dbReference type="OrthoDB" id="2319945at2"/>
<evidence type="ECO:0000313" key="2">
    <source>
        <dbReference type="Proteomes" id="UP000051131"/>
    </source>
</evidence>
<dbReference type="InterPro" id="IPR008767">
    <property type="entry name" value="Phage_SPP1_head-tail_adaptor"/>
</dbReference>
<dbReference type="PATRIC" id="fig|1423729.3.peg.461"/>
<name>A0A0R2CNJ0_9LACO</name>
<dbReference type="NCBIfam" id="TIGR01563">
    <property type="entry name" value="gp16_SPP1"/>
    <property type="match status" value="1"/>
</dbReference>
<dbReference type="Pfam" id="PF05521">
    <property type="entry name" value="Phage_HCP"/>
    <property type="match status" value="1"/>
</dbReference>
<organism evidence="1 2">
    <name type="scientific">Liquorilactobacillus cacaonum DSM 21116</name>
    <dbReference type="NCBI Taxonomy" id="1423729"/>
    <lineage>
        <taxon>Bacteria</taxon>
        <taxon>Bacillati</taxon>
        <taxon>Bacillota</taxon>
        <taxon>Bacilli</taxon>
        <taxon>Lactobacillales</taxon>
        <taxon>Lactobacillaceae</taxon>
        <taxon>Liquorilactobacillus</taxon>
    </lineage>
</organism>
<reference evidence="1 2" key="1">
    <citation type="journal article" date="2015" name="Genome Announc.">
        <title>Expanding the biotechnology potential of lactobacilli through comparative genomics of 213 strains and associated genera.</title>
        <authorList>
            <person name="Sun Z."/>
            <person name="Harris H.M."/>
            <person name="McCann A."/>
            <person name="Guo C."/>
            <person name="Argimon S."/>
            <person name="Zhang W."/>
            <person name="Yang X."/>
            <person name="Jeffery I.B."/>
            <person name="Cooney J.C."/>
            <person name="Kagawa T.F."/>
            <person name="Liu W."/>
            <person name="Song Y."/>
            <person name="Salvetti E."/>
            <person name="Wrobel A."/>
            <person name="Rasinkangas P."/>
            <person name="Parkhill J."/>
            <person name="Rea M.C."/>
            <person name="O'Sullivan O."/>
            <person name="Ritari J."/>
            <person name="Douillard F.P."/>
            <person name="Paul Ross R."/>
            <person name="Yang R."/>
            <person name="Briner A.E."/>
            <person name="Felis G.E."/>
            <person name="de Vos W.M."/>
            <person name="Barrangou R."/>
            <person name="Klaenhammer T.R."/>
            <person name="Caufield P.W."/>
            <person name="Cui Y."/>
            <person name="Zhang H."/>
            <person name="O'Toole P.W."/>
        </authorList>
    </citation>
    <scope>NUCLEOTIDE SEQUENCE [LARGE SCALE GENOMIC DNA]</scope>
    <source>
        <strain evidence="1 2">DSM 21116</strain>
    </source>
</reference>
<dbReference type="STRING" id="1423729.FC80_GL000459"/>
<dbReference type="Proteomes" id="UP000051131">
    <property type="component" value="Unassembled WGS sequence"/>
</dbReference>